<evidence type="ECO:0000313" key="2">
    <source>
        <dbReference type="EMBL" id="KAG2494343.1"/>
    </source>
</evidence>
<feature type="region of interest" description="Disordered" evidence="1">
    <location>
        <begin position="635"/>
        <end position="815"/>
    </location>
</feature>
<dbReference type="InterPro" id="IPR046341">
    <property type="entry name" value="SET_dom_sf"/>
</dbReference>
<feature type="compositionally biased region" description="Gly residues" evidence="1">
    <location>
        <begin position="1169"/>
        <end position="1184"/>
    </location>
</feature>
<feature type="compositionally biased region" description="Acidic residues" evidence="1">
    <location>
        <begin position="684"/>
        <end position="702"/>
    </location>
</feature>
<feature type="region of interest" description="Disordered" evidence="1">
    <location>
        <begin position="52"/>
        <end position="248"/>
    </location>
</feature>
<feature type="compositionally biased region" description="Pro residues" evidence="1">
    <location>
        <begin position="957"/>
        <end position="968"/>
    </location>
</feature>
<feature type="compositionally biased region" description="Gly residues" evidence="1">
    <location>
        <begin position="732"/>
        <end position="744"/>
    </location>
</feature>
<keyword evidence="3" id="KW-1185">Reference proteome</keyword>
<gene>
    <name evidence="2" type="ORF">HYH03_007400</name>
</gene>
<feature type="compositionally biased region" description="Acidic residues" evidence="1">
    <location>
        <begin position="397"/>
        <end position="407"/>
    </location>
</feature>
<evidence type="ECO:0000313" key="3">
    <source>
        <dbReference type="Proteomes" id="UP000612055"/>
    </source>
</evidence>
<feature type="compositionally biased region" description="Gly residues" evidence="1">
    <location>
        <begin position="652"/>
        <end position="663"/>
    </location>
</feature>
<feature type="compositionally biased region" description="Low complexity" evidence="1">
    <location>
        <begin position="975"/>
        <end position="985"/>
    </location>
</feature>
<dbReference type="OrthoDB" id="540791at2759"/>
<feature type="compositionally biased region" description="Low complexity" evidence="1">
    <location>
        <begin position="408"/>
        <end position="418"/>
    </location>
</feature>
<accession>A0A835Y1S3</accession>
<name>A0A835Y1S3_9CHLO</name>
<proteinExistence type="predicted"/>
<dbReference type="Proteomes" id="UP000612055">
    <property type="component" value="Unassembled WGS sequence"/>
</dbReference>
<feature type="compositionally biased region" description="Low complexity" evidence="1">
    <location>
        <begin position="745"/>
        <end position="763"/>
    </location>
</feature>
<evidence type="ECO:0000256" key="1">
    <source>
        <dbReference type="SAM" id="MobiDB-lite"/>
    </source>
</evidence>
<feature type="region of interest" description="Disordered" evidence="1">
    <location>
        <begin position="1169"/>
        <end position="1188"/>
    </location>
</feature>
<feature type="region of interest" description="Disordered" evidence="1">
    <location>
        <begin position="369"/>
        <end position="496"/>
    </location>
</feature>
<evidence type="ECO:0008006" key="4">
    <source>
        <dbReference type="Google" id="ProtNLM"/>
    </source>
</evidence>
<feature type="compositionally biased region" description="Low complexity" evidence="1">
    <location>
        <begin position="129"/>
        <end position="156"/>
    </location>
</feature>
<reference evidence="2" key="1">
    <citation type="journal article" date="2020" name="bioRxiv">
        <title>Comparative genomics of Chlamydomonas.</title>
        <authorList>
            <person name="Craig R.J."/>
            <person name="Hasan A.R."/>
            <person name="Ness R.W."/>
            <person name="Keightley P.D."/>
        </authorList>
    </citation>
    <scope>NUCLEOTIDE SEQUENCE</scope>
    <source>
        <strain evidence="2">CCAP 11/70</strain>
    </source>
</reference>
<feature type="compositionally biased region" description="Basic residues" evidence="1">
    <location>
        <begin position="219"/>
        <end position="228"/>
    </location>
</feature>
<protein>
    <recommendedName>
        <fullName evidence="4">SET domain-containing protein</fullName>
    </recommendedName>
</protein>
<dbReference type="SUPFAM" id="SSF82199">
    <property type="entry name" value="SET domain"/>
    <property type="match status" value="1"/>
</dbReference>
<sequence>MADWPVDALGRVELHGLNPSPAKAGLGDSTHIPPSSRAILEQQLGTISGDIGHEAGHEFAGGASGLSPEVDGLGPLSHLLEGPRAVLPPMHPHEEHAAHDSRYEEFMNDLGPAEGIDWGQDPADGGHAGDALEPADAGAEPGAEAEAHAPASEEAPVVSGGSGGEHQQLSNTSADGAGDRSPALLAGEQDDPGAGATEPDADADPLVGAPRRPDLPPPQRRRQRKKVYQRSTPEPEPVPEPAPASGNGPVARRMLRAVGGGVYSVLVGALQLFPSAVRSAALMAPTPVELWFRPRDAAPGSPLQLYAGAALRLYRYEGGKACAHLSRMTNLATQIVGSNVRAPGNVLSLSKLSDGRLFVAPPDDLAAAAPIRGPGAAGGAGRPQAQRAQKRRREAEAEGPDAEEEAEAAMLGLSGAAEAEAEEDGEGPRPGRRRGAAGLRHADPDDALIGADGAADHDGMETDGGEDGAGEEEAEEEGAGGGAAGHSGRPVRTKKPSLAMTKAAAAAAATEAGGGATLSASALGAASAPSRLRYLRGGIYSVLVGAMSLFPPAIRTAAEREPTVVELWYQPANAGPNAPLKPFRGAALRIYRYDGYKCVHLSRMTALSGMIAGVSAFGPGSVLSVRRLPDGRLVLGADDEDAGPSRAREPGEGAGGGGGAARRGGGRRQTAAARRRRRRRSGSGEEDAAGDGSDEEGLEDEPGFGRGDHEEGGMGGWELDFAQPDHDIGDGLIDGSGRGGGGLSGDAPSGSNSSSDGEGDANSGGEGGEEALGRGARRRRAPRRGAELAWGDEVDRLAQEEEDEAEAGRGGARRRVHLPRALHPAMRHHQLRSVGGGTYAVLVGALNLFPNAVRAAAAKASTPVELWYQPAAEPPGAPLRLYSGGALRVYGIDGSARRRAQLGRMTALFGHIAGVSNHGAGSTLSLSRLPDGRLVIGATEGEEAEGEEPSAGGGGGTPPPRGRRPPPASAHQRHAAASPPSPSVAAAATAALNMLRHRPRKASSSGREGSQGAVGPGPVQEVMPRRVERDPSVGRQARVASAAAPAPRLVDERAAGPSRMWWDGDALSLPPETVRVLPPAILAAARGGQHVPLVLWYRPADSPSALQLMPYDSASILLGRGGTALLFGAGTLGQLVTGSRSLRSGDELLLSRMPDGRCVVSLGAGGAAGSSSGGAPVSGGGAAGTAGWAAGRPPAGAAGAGGTTGSAVGPQAQPAPPSKQDEDSAVSEDPLIMKAPSRPAAPPPHHLPSASLRHLHGYLPPGVPLPPLQPGELRLCGMTFHPDLAPSVRRAMQEWETVLVSRLLEEGLGDGLADADPATAQISIPDPATLARLGLSRALICAQLAAHLGLTGDGAGSSSGGGSGWDAPLPTGALELGAGMVEPCEDAARGGAGLAAARRVPRSTVLGVLGGYVLTRAAAQRYVSYGFRHCGAAVLAELEREASAVGLRGVTETWQVLAGSFRLPFPQLKLVAEGSTAPSALEVSMLGYGNMAALVNDPRSNPRSWAPGNDVGDEDGAAAQANCTVLPVSVRGLVLPVLVALRDIAPGEQLLRDYGAEWWEAIAAPWEVLSAAQEEAGNAAAGGLGVLNVKQEDGSPM</sequence>
<feature type="compositionally biased region" description="Polar residues" evidence="1">
    <location>
        <begin position="165"/>
        <end position="174"/>
    </location>
</feature>
<dbReference type="EMBL" id="JAEHOE010000031">
    <property type="protein sequence ID" value="KAG2494343.1"/>
    <property type="molecule type" value="Genomic_DNA"/>
</dbReference>
<feature type="compositionally biased region" description="Basic and acidic residues" evidence="1">
    <location>
        <begin position="91"/>
        <end position="105"/>
    </location>
</feature>
<feature type="region of interest" description="Disordered" evidence="1">
    <location>
        <begin position="1234"/>
        <end position="1253"/>
    </location>
</feature>
<feature type="region of interest" description="Disordered" evidence="1">
    <location>
        <begin position="940"/>
        <end position="985"/>
    </location>
</feature>
<feature type="region of interest" description="Disordered" evidence="1">
    <location>
        <begin position="997"/>
        <end position="1021"/>
    </location>
</feature>
<organism evidence="2 3">
    <name type="scientific">Edaphochlamys debaryana</name>
    <dbReference type="NCBI Taxonomy" id="47281"/>
    <lineage>
        <taxon>Eukaryota</taxon>
        <taxon>Viridiplantae</taxon>
        <taxon>Chlorophyta</taxon>
        <taxon>core chlorophytes</taxon>
        <taxon>Chlorophyceae</taxon>
        <taxon>CS clade</taxon>
        <taxon>Chlamydomonadales</taxon>
        <taxon>Chlamydomonadales incertae sedis</taxon>
        <taxon>Edaphochlamys</taxon>
    </lineage>
</organism>
<feature type="region of interest" description="Disordered" evidence="1">
    <location>
        <begin position="1193"/>
        <end position="1227"/>
    </location>
</feature>
<feature type="compositionally biased region" description="Acidic residues" evidence="1">
    <location>
        <begin position="461"/>
        <end position="478"/>
    </location>
</feature>
<comment type="caution">
    <text evidence="2">The sequence shown here is derived from an EMBL/GenBank/DDBJ whole genome shotgun (WGS) entry which is preliminary data.</text>
</comment>
<dbReference type="Gene3D" id="2.170.270.10">
    <property type="entry name" value="SET domain"/>
    <property type="match status" value="1"/>
</dbReference>
<dbReference type="CDD" id="cd08161">
    <property type="entry name" value="SET"/>
    <property type="match status" value="1"/>
</dbReference>